<reference evidence="2" key="1">
    <citation type="submission" date="2019-03" db="EMBL/GenBank/DDBJ databases">
        <title>Serratia marcescens strain N2 draft genome.</title>
        <authorList>
            <person name="Yassin A."/>
            <person name="El-Kenawy N."/>
            <person name="Youssef N.H."/>
        </authorList>
    </citation>
    <scope>NUCLEOTIDE SEQUENCE [LARGE SCALE GENOMIC DNA]</scope>
    <source>
        <strain evidence="2">N2</strain>
    </source>
</reference>
<dbReference type="InterPro" id="IPR024684">
    <property type="entry name" value="Tscrpt_act_PerC/SfV_Orf40"/>
</dbReference>
<proteinExistence type="predicted"/>
<evidence type="ECO:0000256" key="1">
    <source>
        <dbReference type="SAM" id="MobiDB-lite"/>
    </source>
</evidence>
<comment type="caution">
    <text evidence="2">The sequence shown here is derived from an EMBL/GenBank/DDBJ whole genome shotgun (WGS) entry which is preliminary data.</text>
</comment>
<organism evidence="2">
    <name type="scientific">Serratia marcescens</name>
    <dbReference type="NCBI Taxonomy" id="615"/>
    <lineage>
        <taxon>Bacteria</taxon>
        <taxon>Pseudomonadati</taxon>
        <taxon>Pseudomonadota</taxon>
        <taxon>Gammaproteobacteria</taxon>
        <taxon>Enterobacterales</taxon>
        <taxon>Yersiniaceae</taxon>
        <taxon>Serratia</taxon>
    </lineage>
</organism>
<name>A0A9X8VDC5_SERMA</name>
<dbReference type="Pfam" id="PF06069">
    <property type="entry name" value="PerC"/>
    <property type="match status" value="1"/>
</dbReference>
<accession>A0A9X8VDC5</accession>
<dbReference type="AlphaFoldDB" id="A0A9X8VDC5"/>
<feature type="region of interest" description="Disordered" evidence="1">
    <location>
        <begin position="83"/>
        <end position="107"/>
    </location>
</feature>
<gene>
    <name evidence="2" type="ORF">E0L31_25525</name>
</gene>
<sequence length="107" mass="12255">MNYYQQERGGPGMVSDAIAEKLENAGLWRRAAARWLAVMDRCDTDAQREWVSQKRRQCYSNLAPPPEDEKLNIHALNRAANQAQDKMGIRQPSGAAFRIKPQKNRDK</sequence>
<protein>
    <submittedName>
        <fullName evidence="2">PerC family transcriptional regulator</fullName>
    </submittedName>
</protein>
<evidence type="ECO:0000313" key="2">
    <source>
        <dbReference type="EMBL" id="TFU57668.1"/>
    </source>
</evidence>
<dbReference type="EMBL" id="SPSG01003508">
    <property type="protein sequence ID" value="TFU57668.1"/>
    <property type="molecule type" value="Genomic_DNA"/>
</dbReference>